<keyword evidence="2" id="KW-1185">Reference proteome</keyword>
<comment type="caution">
    <text evidence="1">The sequence shown here is derived from an EMBL/GenBank/DDBJ whole genome shotgun (WGS) entry which is preliminary data.</text>
</comment>
<dbReference type="EMBL" id="CM047899">
    <property type="protein sequence ID" value="KAJ0103315.1"/>
    <property type="molecule type" value="Genomic_DNA"/>
</dbReference>
<evidence type="ECO:0000313" key="2">
    <source>
        <dbReference type="Proteomes" id="UP001164250"/>
    </source>
</evidence>
<gene>
    <name evidence="1" type="ORF">Patl1_04842</name>
</gene>
<sequence length="121" mass="13246">MSRCAIARYSTATAFDVSRLAFGFASSNGWLRYSASERWVGGAAVGAVGRTTFEGCVLGRCCKFGGEIWGVAFQPKDKVVLNGMGNVMGVEEDADENERRVSRRVWQPPIWSKDYAAIEVV</sequence>
<evidence type="ECO:0000313" key="1">
    <source>
        <dbReference type="EMBL" id="KAJ0103315.1"/>
    </source>
</evidence>
<name>A0ACC1BWM5_9ROSI</name>
<dbReference type="Proteomes" id="UP001164250">
    <property type="component" value="Chromosome 3"/>
</dbReference>
<protein>
    <submittedName>
        <fullName evidence="1">Uncharacterized protein</fullName>
    </submittedName>
</protein>
<proteinExistence type="predicted"/>
<reference evidence="2" key="1">
    <citation type="journal article" date="2023" name="G3 (Bethesda)">
        <title>Genome assembly and association tests identify interacting loci associated with vigor, precocity, and sex in interspecific pistachio rootstocks.</title>
        <authorList>
            <person name="Palmer W."/>
            <person name="Jacygrad E."/>
            <person name="Sagayaradj S."/>
            <person name="Cavanaugh K."/>
            <person name="Han R."/>
            <person name="Bertier L."/>
            <person name="Beede B."/>
            <person name="Kafkas S."/>
            <person name="Golino D."/>
            <person name="Preece J."/>
            <person name="Michelmore R."/>
        </authorList>
    </citation>
    <scope>NUCLEOTIDE SEQUENCE [LARGE SCALE GENOMIC DNA]</scope>
</reference>
<accession>A0ACC1BWM5</accession>
<organism evidence="1 2">
    <name type="scientific">Pistacia atlantica</name>
    <dbReference type="NCBI Taxonomy" id="434234"/>
    <lineage>
        <taxon>Eukaryota</taxon>
        <taxon>Viridiplantae</taxon>
        <taxon>Streptophyta</taxon>
        <taxon>Embryophyta</taxon>
        <taxon>Tracheophyta</taxon>
        <taxon>Spermatophyta</taxon>
        <taxon>Magnoliopsida</taxon>
        <taxon>eudicotyledons</taxon>
        <taxon>Gunneridae</taxon>
        <taxon>Pentapetalae</taxon>
        <taxon>rosids</taxon>
        <taxon>malvids</taxon>
        <taxon>Sapindales</taxon>
        <taxon>Anacardiaceae</taxon>
        <taxon>Pistacia</taxon>
    </lineage>
</organism>